<evidence type="ECO:0000313" key="2">
    <source>
        <dbReference type="Proteomes" id="UP001218231"/>
    </source>
</evidence>
<dbReference type="Gene3D" id="3.90.1530.10">
    <property type="entry name" value="Conserved hypothetical protein from pyrococcus furiosus pfu- 392566-001, ParB domain"/>
    <property type="match status" value="1"/>
</dbReference>
<accession>A0ABY7U207</accession>
<sequence length="288" mass="31365">MDRNTAPRIKCNPIKGRRPVLQNLACHELKIDHGYQRAIDNGQSKQLIARIARDWDWAMCQPLVVAERSTAEDELFVIDGQHRLAAARLRGDIYELPCVVVRTNGIEAEAAMFRQMNGTRQPLSRLDLFKAALASGDSAARALSSAIAAAGLKLATHTNNASWGPGVIGNIGSLSKSWKSPGPAATSLALYVLGAAWRGQPLRQSGTLFPGILAVCADELKKNARLTAESEEIEMLAEMVGEAPQEQWLRDIHMVRADNPGLVFEAASQRIFRKAWGELMAEFAGEAA</sequence>
<dbReference type="EMBL" id="CP117417">
    <property type="protein sequence ID" value="WCT78625.1"/>
    <property type="molecule type" value="Genomic_DNA"/>
</dbReference>
<dbReference type="Proteomes" id="UP001218231">
    <property type="component" value="Chromosome"/>
</dbReference>
<dbReference type="InterPro" id="IPR046681">
    <property type="entry name" value="DUF6551"/>
</dbReference>
<proteinExistence type="predicted"/>
<organism evidence="1 2">
    <name type="scientific">Novosphingobium humi</name>
    <dbReference type="NCBI Taxonomy" id="2282397"/>
    <lineage>
        <taxon>Bacteria</taxon>
        <taxon>Pseudomonadati</taxon>
        <taxon>Pseudomonadota</taxon>
        <taxon>Alphaproteobacteria</taxon>
        <taxon>Sphingomonadales</taxon>
        <taxon>Sphingomonadaceae</taxon>
        <taxon>Novosphingobium</taxon>
    </lineage>
</organism>
<gene>
    <name evidence="1" type="ORF">PQ457_06595</name>
</gene>
<dbReference type="RefSeq" id="WP_273618935.1">
    <property type="nucleotide sequence ID" value="NZ_CP117417.1"/>
</dbReference>
<name>A0ABY7U207_9SPHN</name>
<keyword evidence="2" id="KW-1185">Reference proteome</keyword>
<dbReference type="SUPFAM" id="SSF110849">
    <property type="entry name" value="ParB/Sulfiredoxin"/>
    <property type="match status" value="1"/>
</dbReference>
<evidence type="ECO:0000313" key="1">
    <source>
        <dbReference type="EMBL" id="WCT78625.1"/>
    </source>
</evidence>
<dbReference type="Pfam" id="PF20188">
    <property type="entry name" value="DUF6551"/>
    <property type="match status" value="1"/>
</dbReference>
<reference evidence="1 2" key="1">
    <citation type="submission" date="2023-02" db="EMBL/GenBank/DDBJ databases">
        <title>Genome sequence of Novosphingobium humi KACC 19094.</title>
        <authorList>
            <person name="Kim S."/>
            <person name="Heo J."/>
            <person name="Kwon S.-W."/>
        </authorList>
    </citation>
    <scope>NUCLEOTIDE SEQUENCE [LARGE SCALE GENOMIC DNA]</scope>
    <source>
        <strain evidence="1 2">KACC 19094</strain>
    </source>
</reference>
<dbReference type="InterPro" id="IPR036086">
    <property type="entry name" value="ParB/Sulfiredoxin_sf"/>
</dbReference>
<protein>
    <submittedName>
        <fullName evidence="1">ParB N-terminal domain-containing protein</fullName>
    </submittedName>
</protein>